<evidence type="ECO:0000313" key="2">
    <source>
        <dbReference type="EMBL" id="KAI7731279.1"/>
    </source>
</evidence>
<dbReference type="GO" id="GO:0072583">
    <property type="term" value="P:clathrin-dependent endocytosis"/>
    <property type="evidence" value="ECO:0007669"/>
    <property type="project" value="TreeGrafter"/>
</dbReference>
<name>A0AAD5BXY1_AMBAR</name>
<dbReference type="PANTHER" id="PTHR23172:SF64">
    <property type="entry name" value="J DOMAIN-CONTAINING PROTEIN REQUIRED FOR CHLOROPLAST ACCUMULATION RESPONSE 1"/>
    <property type="match status" value="1"/>
</dbReference>
<dbReference type="GO" id="GO:0031982">
    <property type="term" value="C:vesicle"/>
    <property type="evidence" value="ECO:0007669"/>
    <property type="project" value="TreeGrafter"/>
</dbReference>
<sequence>MEQRVSAVRNSDSEIEFDDVFGGPPMWTRYSYGGSRMRSWDEMSGSVERPVFGEGYSSPRRRTSDNSFRRGDESVRWSSPKPTSLPAKMTKAAEIPVFGSNMHTHNNHLSRFSTPSTHILRNNSRQSANQTLLTRESSSKDSLYSTRSTEKDHVDHKSKAKTGSSSIDFHFSMHKWANVGVPSLMSLHEGKHTGSSKVSGLSIDNMHDSVFPNEEKHDTLAMKQEVNEHGHGLTTLSSLLRDEFERKGYEEAGTKNMEKVSGKKKLKAKKMNSSNKAESNKPGVGSPKNRVKLMVKDLFKMSNQENPPKTKTKVSSIWKTGAKKRIQEEVTDSTISNLDKHVEMMTDALKATNLGCDLRAESVKMATNASVTIPLDSRVPADDVKEEIKRSKRQKFAQNRSIRKLEDINIQKDASPASESIRNSFQASAETIDDLSFDYFQVEELAPVASEATMALDSKIHMWSSGRTGNIRSLLSTLQLVLWAESGWKPVALVDIIEPNALKKSYNRAMLCLHPDKLQQKGIDSHKKYIAEKVLDILQVLVLDEILLYTYF</sequence>
<evidence type="ECO:0000313" key="3">
    <source>
        <dbReference type="Proteomes" id="UP001206925"/>
    </source>
</evidence>
<dbReference type="SUPFAM" id="SSF46565">
    <property type="entry name" value="Chaperone J-domain"/>
    <property type="match status" value="1"/>
</dbReference>
<gene>
    <name evidence="2" type="ORF">M8C21_002555</name>
</gene>
<dbReference type="GO" id="GO:0030276">
    <property type="term" value="F:clathrin binding"/>
    <property type="evidence" value="ECO:0007669"/>
    <property type="project" value="TreeGrafter"/>
</dbReference>
<organism evidence="2 3">
    <name type="scientific">Ambrosia artemisiifolia</name>
    <name type="common">Common ragweed</name>
    <dbReference type="NCBI Taxonomy" id="4212"/>
    <lineage>
        <taxon>Eukaryota</taxon>
        <taxon>Viridiplantae</taxon>
        <taxon>Streptophyta</taxon>
        <taxon>Embryophyta</taxon>
        <taxon>Tracheophyta</taxon>
        <taxon>Spermatophyta</taxon>
        <taxon>Magnoliopsida</taxon>
        <taxon>eudicotyledons</taxon>
        <taxon>Gunneridae</taxon>
        <taxon>Pentapetalae</taxon>
        <taxon>asterids</taxon>
        <taxon>campanulids</taxon>
        <taxon>Asterales</taxon>
        <taxon>Asteraceae</taxon>
        <taxon>Asteroideae</taxon>
        <taxon>Heliantheae alliance</taxon>
        <taxon>Heliantheae</taxon>
        <taxon>Ambrosia</taxon>
    </lineage>
</organism>
<feature type="compositionally biased region" description="Low complexity" evidence="1">
    <location>
        <begin position="271"/>
        <end position="281"/>
    </location>
</feature>
<accession>A0AAD5BXY1</accession>
<feature type="compositionally biased region" description="Basic and acidic residues" evidence="1">
    <location>
        <begin position="148"/>
        <end position="157"/>
    </location>
</feature>
<proteinExistence type="predicted"/>
<reference evidence="2" key="1">
    <citation type="submission" date="2022-06" db="EMBL/GenBank/DDBJ databases">
        <title>Uncovering the hologenomic basis of an extraordinary plant invasion.</title>
        <authorList>
            <person name="Bieker V.C."/>
            <person name="Martin M.D."/>
            <person name="Gilbert T."/>
            <person name="Hodgins K."/>
            <person name="Battlay P."/>
            <person name="Petersen B."/>
            <person name="Wilson J."/>
        </authorList>
    </citation>
    <scope>NUCLEOTIDE SEQUENCE</scope>
    <source>
        <strain evidence="2">AA19_3_7</strain>
        <tissue evidence="2">Leaf</tissue>
    </source>
</reference>
<keyword evidence="3" id="KW-1185">Reference proteome</keyword>
<feature type="region of interest" description="Disordered" evidence="1">
    <location>
        <begin position="255"/>
        <end position="289"/>
    </location>
</feature>
<feature type="compositionally biased region" description="Polar residues" evidence="1">
    <location>
        <begin position="106"/>
        <end position="147"/>
    </location>
</feature>
<dbReference type="Gene3D" id="1.10.287.110">
    <property type="entry name" value="DnaJ domain"/>
    <property type="match status" value="1"/>
</dbReference>
<feature type="region of interest" description="Disordered" evidence="1">
    <location>
        <begin position="106"/>
        <end position="164"/>
    </location>
</feature>
<feature type="region of interest" description="Disordered" evidence="1">
    <location>
        <begin position="48"/>
        <end position="88"/>
    </location>
</feature>
<comment type="caution">
    <text evidence="2">The sequence shown here is derived from an EMBL/GenBank/DDBJ whole genome shotgun (WGS) entry which is preliminary data.</text>
</comment>
<dbReference type="AlphaFoldDB" id="A0AAD5BXY1"/>
<dbReference type="InterPro" id="IPR036869">
    <property type="entry name" value="J_dom_sf"/>
</dbReference>
<dbReference type="GO" id="GO:0072318">
    <property type="term" value="P:clathrin coat disassembly"/>
    <property type="evidence" value="ECO:0007669"/>
    <property type="project" value="TreeGrafter"/>
</dbReference>
<protein>
    <submittedName>
        <fullName evidence="2">Uncharacterized protein</fullName>
    </submittedName>
</protein>
<feature type="compositionally biased region" description="Basic and acidic residues" evidence="1">
    <location>
        <begin position="62"/>
        <end position="75"/>
    </location>
</feature>
<dbReference type="GO" id="GO:0005737">
    <property type="term" value="C:cytoplasm"/>
    <property type="evidence" value="ECO:0007669"/>
    <property type="project" value="TreeGrafter"/>
</dbReference>
<evidence type="ECO:0000256" key="1">
    <source>
        <dbReference type="SAM" id="MobiDB-lite"/>
    </source>
</evidence>
<dbReference type="Proteomes" id="UP001206925">
    <property type="component" value="Unassembled WGS sequence"/>
</dbReference>
<dbReference type="PANTHER" id="PTHR23172">
    <property type="entry name" value="AUXILIN/CYCLIN G-ASSOCIATED KINASE-RELATED"/>
    <property type="match status" value="1"/>
</dbReference>
<dbReference type="EMBL" id="JAMZMK010010483">
    <property type="protein sequence ID" value="KAI7731279.1"/>
    <property type="molecule type" value="Genomic_DNA"/>
</dbReference>